<dbReference type="PROSITE" id="PS51635">
    <property type="entry name" value="PNPLA"/>
    <property type="match status" value="1"/>
</dbReference>
<evidence type="ECO:0000256" key="2">
    <source>
        <dbReference type="ARBA" id="ARBA00023098"/>
    </source>
</evidence>
<dbReference type="EMBL" id="LFYR01001802">
    <property type="protein sequence ID" value="KMZ59362.1"/>
    <property type="molecule type" value="Genomic_DNA"/>
</dbReference>
<evidence type="ECO:0000259" key="6">
    <source>
        <dbReference type="PROSITE" id="PS51635"/>
    </source>
</evidence>
<dbReference type="Proteomes" id="UP000036987">
    <property type="component" value="Unassembled WGS sequence"/>
</dbReference>
<comment type="domain">
    <text evidence="5">The nitrogen atoms of the two glycine residues in the GGXR motif define the oxyanion hole, and stabilize the oxyanion that forms during the nucleophilic attack by the catalytic serine during substrate cleavage.</text>
</comment>
<sequence>MKTILSIDGGGVRGIIPGIILQKLEEQLQDIAQINNKLNPILEKETWNDYDEVNIEKLEDRLHDILSRDKKARLVDYFDVVAGTSTGGLIAIMLVAGRKSAANIATADSQPIFQAKDIKEFYMKHCPEIFPRYRFGILQTLKMIFFGPKYDGKYLRELLQNRFGDTMIKDTKPNLVLTTFDINLMQPTIFTTYDAKLSDNKNALLSDICLGTSAAPTYLPPWSFFSADKSRMYHLIDGGVAENNPTLVALNSLSKEEDGKSKEVDMDDVLILSLGTGSATRSNVPYDTDSVSGWGCLEWMYQSKGNRHPILDCFAESSADMVDIYASTIFRFDSRNKNYLRVQYDDLKVEESSMDNSTPENLKRLVQIGRKVVGSPMVAFDLSNSQRQAVSLARDISHAKGWKILDSFARKLYNARISVVVVRC</sequence>
<dbReference type="PANTHER" id="PTHR32176:SF103">
    <property type="entry name" value="OS08G0376550 PROTEIN"/>
    <property type="match status" value="1"/>
</dbReference>
<accession>A0A0K9NTI0</accession>
<name>A0A0K9NTI0_ZOSMR</name>
<dbReference type="GO" id="GO:0004620">
    <property type="term" value="F:phospholipase activity"/>
    <property type="evidence" value="ECO:0000318"/>
    <property type="project" value="GO_Central"/>
</dbReference>
<dbReference type="InterPro" id="IPR016035">
    <property type="entry name" value="Acyl_Trfase/lysoPLipase"/>
</dbReference>
<keyword evidence="8" id="KW-1185">Reference proteome</keyword>
<evidence type="ECO:0000256" key="3">
    <source>
        <dbReference type="ARBA" id="ARBA00025642"/>
    </source>
</evidence>
<reference evidence="8" key="1">
    <citation type="journal article" date="2016" name="Nature">
        <title>The genome of the seagrass Zostera marina reveals angiosperm adaptation to the sea.</title>
        <authorList>
            <person name="Olsen J.L."/>
            <person name="Rouze P."/>
            <person name="Verhelst B."/>
            <person name="Lin Y.-C."/>
            <person name="Bayer T."/>
            <person name="Collen J."/>
            <person name="Dattolo E."/>
            <person name="De Paoli E."/>
            <person name="Dittami S."/>
            <person name="Maumus F."/>
            <person name="Michel G."/>
            <person name="Kersting A."/>
            <person name="Lauritano C."/>
            <person name="Lohaus R."/>
            <person name="Toepel M."/>
            <person name="Tonon T."/>
            <person name="Vanneste K."/>
            <person name="Amirebrahimi M."/>
            <person name="Brakel J."/>
            <person name="Bostroem C."/>
            <person name="Chovatia M."/>
            <person name="Grimwood J."/>
            <person name="Jenkins J.W."/>
            <person name="Jueterbock A."/>
            <person name="Mraz A."/>
            <person name="Stam W.T."/>
            <person name="Tice H."/>
            <person name="Bornberg-Bauer E."/>
            <person name="Green P.J."/>
            <person name="Pearson G.A."/>
            <person name="Procaccini G."/>
            <person name="Duarte C.M."/>
            <person name="Schmutz J."/>
            <person name="Reusch T.B.H."/>
            <person name="Van de Peer Y."/>
        </authorList>
    </citation>
    <scope>NUCLEOTIDE SEQUENCE [LARGE SCALE GENOMIC DNA]</scope>
    <source>
        <strain evidence="8">cv. Finnish</strain>
    </source>
</reference>
<gene>
    <name evidence="7" type="ORF">ZOSMA_69G00600</name>
</gene>
<dbReference type="InterPro" id="IPR002641">
    <property type="entry name" value="PNPLA_dom"/>
</dbReference>
<dbReference type="EC" id="3.1.1.-" evidence="5"/>
<feature type="domain" description="PNPLA" evidence="6">
    <location>
        <begin position="5"/>
        <end position="250"/>
    </location>
</feature>
<keyword evidence="4 5" id="KW-0378">Hydrolase</keyword>
<evidence type="ECO:0000256" key="1">
    <source>
        <dbReference type="ARBA" id="ARBA00010240"/>
    </source>
</evidence>
<keyword evidence="4 5" id="KW-0442">Lipid degradation</keyword>
<feature type="active site" description="Nucleophile" evidence="4">
    <location>
        <position position="85"/>
    </location>
</feature>
<feature type="short sequence motif" description="DGA/G" evidence="4">
    <location>
        <begin position="237"/>
        <end position="239"/>
    </location>
</feature>
<evidence type="ECO:0000256" key="4">
    <source>
        <dbReference type="PROSITE-ProRule" id="PRU01161"/>
    </source>
</evidence>
<comment type="caution">
    <text evidence="7">The sequence shown here is derived from an EMBL/GenBank/DDBJ whole genome shotgun (WGS) entry which is preliminary data.</text>
</comment>
<evidence type="ECO:0000256" key="5">
    <source>
        <dbReference type="RuleBase" id="RU361262"/>
    </source>
</evidence>
<feature type="active site" description="Proton acceptor" evidence="4">
    <location>
        <position position="237"/>
    </location>
</feature>
<dbReference type="AlphaFoldDB" id="A0A0K9NTI0"/>
<protein>
    <recommendedName>
        <fullName evidence="5">Patatin</fullName>
        <ecNumber evidence="5">3.1.1.-</ecNumber>
    </recommendedName>
</protein>
<evidence type="ECO:0000313" key="8">
    <source>
        <dbReference type="Proteomes" id="UP000036987"/>
    </source>
</evidence>
<evidence type="ECO:0000313" key="7">
    <source>
        <dbReference type="EMBL" id="KMZ59362.1"/>
    </source>
</evidence>
<dbReference type="STRING" id="29655.A0A0K9NTI0"/>
<dbReference type="OMA" id="AMSHITR"/>
<organism evidence="7 8">
    <name type="scientific">Zostera marina</name>
    <name type="common">Eelgrass</name>
    <dbReference type="NCBI Taxonomy" id="29655"/>
    <lineage>
        <taxon>Eukaryota</taxon>
        <taxon>Viridiplantae</taxon>
        <taxon>Streptophyta</taxon>
        <taxon>Embryophyta</taxon>
        <taxon>Tracheophyta</taxon>
        <taxon>Spermatophyta</taxon>
        <taxon>Magnoliopsida</taxon>
        <taxon>Liliopsida</taxon>
        <taxon>Zosteraceae</taxon>
        <taxon>Zostera</taxon>
    </lineage>
</organism>
<dbReference type="PANTHER" id="PTHR32176">
    <property type="entry name" value="XYLOSE ISOMERASE"/>
    <property type="match status" value="1"/>
</dbReference>
<feature type="short sequence motif" description="GXSXG" evidence="4">
    <location>
        <begin position="83"/>
        <end position="87"/>
    </location>
</feature>
<dbReference type="OrthoDB" id="1658288at2759"/>
<keyword evidence="2 4" id="KW-0443">Lipid metabolism</keyword>
<comment type="function">
    <text evidence="3">Possesses non-specific lipolytic acyl hydrolase (LAH) activity. Hydrolyzes phospholipids as well as galactolipids. May play a role in disease resistance.</text>
</comment>
<comment type="function">
    <text evidence="5">Lipolytic acyl hydrolase (LAH).</text>
</comment>
<dbReference type="GO" id="GO:0047372">
    <property type="term" value="F:monoacylglycerol lipase activity"/>
    <property type="evidence" value="ECO:0000318"/>
    <property type="project" value="GO_Central"/>
</dbReference>
<proteinExistence type="inferred from homology"/>
<feature type="short sequence motif" description="GXGXXG" evidence="4">
    <location>
        <begin position="9"/>
        <end position="14"/>
    </location>
</feature>
<dbReference type="Gene3D" id="3.40.1090.10">
    <property type="entry name" value="Cytosolic phospholipase A2 catalytic domain"/>
    <property type="match status" value="1"/>
</dbReference>
<dbReference type="GO" id="GO:0016042">
    <property type="term" value="P:lipid catabolic process"/>
    <property type="evidence" value="ECO:0007669"/>
    <property type="project" value="UniProtKB-UniRule"/>
</dbReference>
<comment type="similarity">
    <text evidence="1 5">Belongs to the patatin family.</text>
</comment>
<dbReference type="Pfam" id="PF01734">
    <property type="entry name" value="Patatin"/>
    <property type="match status" value="1"/>
</dbReference>
<dbReference type="SUPFAM" id="SSF52151">
    <property type="entry name" value="FabD/lysophospholipase-like"/>
    <property type="match status" value="1"/>
</dbReference>